<dbReference type="AlphaFoldDB" id="A0AAE0C5T1"/>
<sequence>MANTKAIRPFSVKPPQKSLGLLPYLPQDNVPSETSDEVTSAIIEDLTKLLRMPTSEFWCHVVMDGSVSKCLDSYLQYRQRPYDDNADGNYTKAADDLARKVFMVLLRITTPGEADGPPASQQGQLLYENWILDIPKVFDICVLFGHANQSLCRQLVENLFRLQPSYMNDLAGSAAPCRERHTIVDNLRHMQTSSYKALEDGQSSASPAQQMLEVVAYFHDVAATILAFVTVCSRPASFPLFQRAS</sequence>
<name>A0AAE0C5T1_9CHLO</name>
<dbReference type="GO" id="GO:0043130">
    <property type="term" value="F:ubiquitin binding"/>
    <property type="evidence" value="ECO:0007669"/>
    <property type="project" value="TreeGrafter"/>
</dbReference>
<comment type="caution">
    <text evidence="1">The sequence shown here is derived from an EMBL/GenBank/DDBJ whole genome shotgun (WGS) entry which is preliminary data.</text>
</comment>
<gene>
    <name evidence="1" type="ORF">CYMTET_42701</name>
</gene>
<evidence type="ECO:0000313" key="1">
    <source>
        <dbReference type="EMBL" id="KAK3247812.1"/>
    </source>
</evidence>
<reference evidence="1 2" key="1">
    <citation type="journal article" date="2015" name="Genome Biol. Evol.">
        <title>Comparative Genomics of a Bacterivorous Green Alga Reveals Evolutionary Causalities and Consequences of Phago-Mixotrophic Mode of Nutrition.</title>
        <authorList>
            <person name="Burns J.A."/>
            <person name="Paasch A."/>
            <person name="Narechania A."/>
            <person name="Kim E."/>
        </authorList>
    </citation>
    <scope>NUCLEOTIDE SEQUENCE [LARGE SCALE GENOMIC DNA]</scope>
    <source>
        <strain evidence="1 2">PLY_AMNH</strain>
    </source>
</reference>
<dbReference type="Proteomes" id="UP001190700">
    <property type="component" value="Unassembled WGS sequence"/>
</dbReference>
<evidence type="ECO:0000313" key="2">
    <source>
        <dbReference type="Proteomes" id="UP001190700"/>
    </source>
</evidence>
<dbReference type="PANTHER" id="PTHR21494">
    <property type="entry name" value="ACTIVATING SIGNAL COINTEGRATOR 1 COMPLEX SUBUNIT 2 ASC-1 COMPLEX SUBUNIT P100"/>
    <property type="match status" value="1"/>
</dbReference>
<protein>
    <submittedName>
        <fullName evidence="1">Uncharacterized protein</fullName>
    </submittedName>
</protein>
<dbReference type="InterPro" id="IPR052586">
    <property type="entry name" value="ASCC2"/>
</dbReference>
<proteinExistence type="predicted"/>
<accession>A0AAE0C5T1</accession>
<dbReference type="EMBL" id="LGRX02028646">
    <property type="protein sequence ID" value="KAK3247812.1"/>
    <property type="molecule type" value="Genomic_DNA"/>
</dbReference>
<organism evidence="1 2">
    <name type="scientific">Cymbomonas tetramitiformis</name>
    <dbReference type="NCBI Taxonomy" id="36881"/>
    <lineage>
        <taxon>Eukaryota</taxon>
        <taxon>Viridiplantae</taxon>
        <taxon>Chlorophyta</taxon>
        <taxon>Pyramimonadophyceae</taxon>
        <taxon>Pyramimonadales</taxon>
        <taxon>Pyramimonadaceae</taxon>
        <taxon>Cymbomonas</taxon>
    </lineage>
</organism>
<dbReference type="PANTHER" id="PTHR21494:SF0">
    <property type="entry name" value="ACTIVATING SIGNAL COINTEGRATOR 1 COMPLEX SUBUNIT 2"/>
    <property type="match status" value="1"/>
</dbReference>
<keyword evidence="2" id="KW-1185">Reference proteome</keyword>